<comment type="subcellular location">
    <subcellularLocation>
        <location evidence="1">Cell membrane</location>
        <topology evidence="1">Multi-pass membrane protein</topology>
    </subcellularLocation>
</comment>
<proteinExistence type="predicted"/>
<evidence type="ECO:0000256" key="5">
    <source>
        <dbReference type="ARBA" id="ARBA00023136"/>
    </source>
</evidence>
<dbReference type="Pfam" id="PF18955">
    <property type="entry name" value="DUF5698"/>
    <property type="match status" value="1"/>
</dbReference>
<gene>
    <name evidence="9" type="ORF">SH1V18_23070</name>
</gene>
<evidence type="ECO:0000313" key="9">
    <source>
        <dbReference type="EMBL" id="GKX29827.1"/>
    </source>
</evidence>
<keyword evidence="5 6" id="KW-0472">Membrane</keyword>
<dbReference type="CDD" id="cd16381">
    <property type="entry name" value="YitT_C_like_1"/>
    <property type="match status" value="1"/>
</dbReference>
<evidence type="ECO:0000256" key="3">
    <source>
        <dbReference type="ARBA" id="ARBA00022692"/>
    </source>
</evidence>
<dbReference type="AlphaFoldDB" id="A0A9W5Y9M0"/>
<name>A0A9W5Y9M0_9FIRM</name>
<feature type="transmembrane region" description="Helical" evidence="6">
    <location>
        <begin position="31"/>
        <end position="52"/>
    </location>
</feature>
<feature type="domain" description="DUF5698" evidence="8">
    <location>
        <begin position="19"/>
        <end position="75"/>
    </location>
</feature>
<dbReference type="InterPro" id="IPR019264">
    <property type="entry name" value="DUF2179"/>
</dbReference>
<dbReference type="EMBL" id="BRLB01000006">
    <property type="protein sequence ID" value="GKX29827.1"/>
    <property type="molecule type" value="Genomic_DNA"/>
</dbReference>
<evidence type="ECO:0000256" key="4">
    <source>
        <dbReference type="ARBA" id="ARBA00022989"/>
    </source>
</evidence>
<reference evidence="9" key="1">
    <citation type="submission" date="2022-06" db="EMBL/GenBank/DDBJ databases">
        <title>Vallitalea longa sp. nov., an anaerobic bacterium isolated from marine sediment.</title>
        <authorList>
            <person name="Hirano S."/>
            <person name="Terahara T."/>
            <person name="Mori K."/>
            <person name="Hamada M."/>
            <person name="Matsumoto R."/>
            <person name="Kobayashi T."/>
        </authorList>
    </citation>
    <scope>NUCLEOTIDE SEQUENCE</scope>
    <source>
        <strain evidence="9">SH18-1</strain>
    </source>
</reference>
<evidence type="ECO:0000256" key="1">
    <source>
        <dbReference type="ARBA" id="ARBA00004651"/>
    </source>
</evidence>
<feature type="transmembrane region" description="Helical" evidence="6">
    <location>
        <begin position="58"/>
        <end position="78"/>
    </location>
</feature>
<protein>
    <submittedName>
        <fullName evidence="9">UPF0316 protein</fullName>
    </submittedName>
</protein>
<dbReference type="PANTHER" id="PTHR40060:SF1">
    <property type="entry name" value="UPF0316 PROTEIN YEBE"/>
    <property type="match status" value="1"/>
</dbReference>
<evidence type="ECO:0000256" key="2">
    <source>
        <dbReference type="ARBA" id="ARBA00022475"/>
    </source>
</evidence>
<feature type="domain" description="DUF2179" evidence="7">
    <location>
        <begin position="110"/>
        <end position="159"/>
    </location>
</feature>
<dbReference type="RefSeq" id="WP_281815522.1">
    <property type="nucleotide sequence ID" value="NZ_BRLB01000006.1"/>
</dbReference>
<comment type="caution">
    <text evidence="9">The sequence shown here is derived from an EMBL/GenBank/DDBJ whole genome shotgun (WGS) entry which is preliminary data.</text>
</comment>
<dbReference type="InterPro" id="IPR044035">
    <property type="entry name" value="DUF5698"/>
</dbReference>
<evidence type="ECO:0000259" key="8">
    <source>
        <dbReference type="Pfam" id="PF18955"/>
    </source>
</evidence>
<dbReference type="Pfam" id="PF10035">
    <property type="entry name" value="DUF2179"/>
    <property type="match status" value="1"/>
</dbReference>
<dbReference type="NCBIfam" id="NF003194">
    <property type="entry name" value="PRK04164.1-5"/>
    <property type="match status" value="1"/>
</dbReference>
<dbReference type="Proteomes" id="UP001144256">
    <property type="component" value="Unassembled WGS sequence"/>
</dbReference>
<sequence length="168" mass="19526">METILLIIILQLLYVPLLTMRTIFMVKNNSIIASVFGFFEAAVYIFGLSLVISGNQTFLTMFIYALSFGVGIFIGNLIEKKLAIGHITYNISLKHENQLFIDKLRQSGFRVTVFEGKGNGGKRYRLEILMDRHKEDTLWELVKMYEPNAFIISFEPRKFKRRYSKLLK</sequence>
<keyword evidence="2" id="KW-1003">Cell membrane</keyword>
<keyword evidence="3 6" id="KW-0812">Transmembrane</keyword>
<feature type="transmembrane region" description="Helical" evidence="6">
    <location>
        <begin position="6"/>
        <end position="24"/>
    </location>
</feature>
<evidence type="ECO:0000313" key="10">
    <source>
        <dbReference type="Proteomes" id="UP001144256"/>
    </source>
</evidence>
<keyword evidence="10" id="KW-1185">Reference proteome</keyword>
<keyword evidence="4 6" id="KW-1133">Transmembrane helix</keyword>
<evidence type="ECO:0000256" key="6">
    <source>
        <dbReference type="SAM" id="Phobius"/>
    </source>
</evidence>
<dbReference type="GO" id="GO:0005886">
    <property type="term" value="C:plasma membrane"/>
    <property type="evidence" value="ECO:0007669"/>
    <property type="project" value="UniProtKB-SubCell"/>
</dbReference>
<dbReference type="InterPro" id="IPR022930">
    <property type="entry name" value="UPF0316"/>
</dbReference>
<evidence type="ECO:0000259" key="7">
    <source>
        <dbReference type="Pfam" id="PF10035"/>
    </source>
</evidence>
<dbReference type="PANTHER" id="PTHR40060">
    <property type="entry name" value="UPF0316 PROTEIN YEBE"/>
    <property type="match status" value="1"/>
</dbReference>
<accession>A0A9W5Y9M0</accession>
<organism evidence="9 10">
    <name type="scientific">Vallitalea longa</name>
    <dbReference type="NCBI Taxonomy" id="2936439"/>
    <lineage>
        <taxon>Bacteria</taxon>
        <taxon>Bacillati</taxon>
        <taxon>Bacillota</taxon>
        <taxon>Clostridia</taxon>
        <taxon>Lachnospirales</taxon>
        <taxon>Vallitaleaceae</taxon>
        <taxon>Vallitalea</taxon>
    </lineage>
</organism>